<dbReference type="PROSITE" id="PS51257">
    <property type="entry name" value="PROKAR_LIPOPROTEIN"/>
    <property type="match status" value="1"/>
</dbReference>
<evidence type="ECO:0000256" key="1">
    <source>
        <dbReference type="SAM" id="SignalP"/>
    </source>
</evidence>
<gene>
    <name evidence="3" type="ORF">GCM10008967_32340</name>
</gene>
<keyword evidence="4" id="KW-1185">Reference proteome</keyword>
<feature type="domain" description="SecDF P1 head subdomain" evidence="2">
    <location>
        <begin position="35"/>
        <end position="129"/>
    </location>
</feature>
<dbReference type="EMBL" id="BAAADJ010000057">
    <property type="protein sequence ID" value="GAA0339528.1"/>
    <property type="molecule type" value="Genomic_DNA"/>
</dbReference>
<feature type="signal peptide" evidence="1">
    <location>
        <begin position="1"/>
        <end position="27"/>
    </location>
</feature>
<dbReference type="InterPro" id="IPR054384">
    <property type="entry name" value="SecDF_P1_head"/>
</dbReference>
<organism evidence="3 4">
    <name type="scientific">Bacillus carboniphilus</name>
    <dbReference type="NCBI Taxonomy" id="86663"/>
    <lineage>
        <taxon>Bacteria</taxon>
        <taxon>Bacillati</taxon>
        <taxon>Bacillota</taxon>
        <taxon>Bacilli</taxon>
        <taxon>Bacillales</taxon>
        <taxon>Bacillaceae</taxon>
        <taxon>Bacillus</taxon>
    </lineage>
</organism>
<proteinExistence type="predicted"/>
<sequence length="131" mass="14616">MIRKIIFHLILSSIFTLLLTGCNTSNSKETREITIQNEDGEVLATTPDFESAQLRNDENHELYIIEATFKDENKLEELTTANAGKVIQIYLGEELISSATISKPFSGQAFIIEGGYTDELAVEFVNVINSQ</sequence>
<name>A0ABN0WJB7_9BACI</name>
<dbReference type="RefSeq" id="WP_343801174.1">
    <property type="nucleotide sequence ID" value="NZ_BAAADJ010000057.1"/>
</dbReference>
<dbReference type="Gene3D" id="3.30.1360.200">
    <property type="match status" value="1"/>
</dbReference>
<keyword evidence="1" id="KW-0732">Signal</keyword>
<reference evidence="3 4" key="1">
    <citation type="journal article" date="2019" name="Int. J. Syst. Evol. Microbiol.">
        <title>The Global Catalogue of Microorganisms (GCM) 10K type strain sequencing project: providing services to taxonomists for standard genome sequencing and annotation.</title>
        <authorList>
            <consortium name="The Broad Institute Genomics Platform"/>
            <consortium name="The Broad Institute Genome Sequencing Center for Infectious Disease"/>
            <person name="Wu L."/>
            <person name="Ma J."/>
        </authorList>
    </citation>
    <scope>NUCLEOTIDE SEQUENCE [LARGE SCALE GENOMIC DNA]</scope>
    <source>
        <strain evidence="3 4">JCM 9731</strain>
    </source>
</reference>
<evidence type="ECO:0000259" key="2">
    <source>
        <dbReference type="Pfam" id="PF22599"/>
    </source>
</evidence>
<protein>
    <recommendedName>
        <fullName evidence="2">SecDF P1 head subdomain domain-containing protein</fullName>
    </recommendedName>
</protein>
<feature type="chain" id="PRO_5047515938" description="SecDF P1 head subdomain domain-containing protein" evidence="1">
    <location>
        <begin position="28"/>
        <end position="131"/>
    </location>
</feature>
<dbReference type="Pfam" id="PF22599">
    <property type="entry name" value="SecDF_P1_head"/>
    <property type="match status" value="1"/>
</dbReference>
<evidence type="ECO:0000313" key="3">
    <source>
        <dbReference type="EMBL" id="GAA0339528.1"/>
    </source>
</evidence>
<comment type="caution">
    <text evidence="3">The sequence shown here is derived from an EMBL/GenBank/DDBJ whole genome shotgun (WGS) entry which is preliminary data.</text>
</comment>
<accession>A0ABN0WJB7</accession>
<evidence type="ECO:0000313" key="4">
    <source>
        <dbReference type="Proteomes" id="UP001500782"/>
    </source>
</evidence>
<dbReference type="Proteomes" id="UP001500782">
    <property type="component" value="Unassembled WGS sequence"/>
</dbReference>